<evidence type="ECO:0000313" key="6">
    <source>
        <dbReference type="Proteomes" id="UP000008075"/>
    </source>
</evidence>
<dbReference type="PANTHER" id="PTHR37299:SF1">
    <property type="entry name" value="STAGE 0 SPORULATION PROTEIN A HOMOLOG"/>
    <property type="match status" value="1"/>
</dbReference>
<name>D3VIN6_XENNA</name>
<keyword evidence="6" id="KW-1185">Reference proteome</keyword>
<feature type="domain" description="Response regulatory" evidence="3">
    <location>
        <begin position="32"/>
        <end position="145"/>
    </location>
</feature>
<dbReference type="SMART" id="SM00448">
    <property type="entry name" value="REC"/>
    <property type="match status" value="1"/>
</dbReference>
<dbReference type="Gene3D" id="3.40.50.2300">
    <property type="match status" value="1"/>
</dbReference>
<reference evidence="5 6" key="1">
    <citation type="journal article" date="2011" name="PLoS ONE">
        <title>The entomopathogenic bacterial endosymbionts xenorhabdus and photorhabdus: convergent lifestyles from divergent genomes.</title>
        <authorList>
            <person name="Chaston J.M."/>
            <person name="Suen G."/>
            <person name="Tucker S.L."/>
            <person name="Andersen A.W."/>
            <person name="Bhasin A."/>
            <person name="Bode E."/>
            <person name="Bode H.B."/>
            <person name="Brachmann A.O."/>
            <person name="Cowles C.E."/>
            <person name="Cowles K.N."/>
            <person name="Darby C."/>
            <person name="de Leon L."/>
            <person name="Drace K."/>
            <person name="Du Z."/>
            <person name="Givaudan A."/>
            <person name="Herbert Tran E.E."/>
            <person name="Jewell K.A."/>
            <person name="Knack J.J."/>
            <person name="Krasomil-Osterfeld K.C."/>
            <person name="Kukor R."/>
            <person name="Lanois A."/>
            <person name="Latreille P."/>
            <person name="Leimgruber N.K."/>
            <person name="Lipke C.M."/>
            <person name="Liu R."/>
            <person name="Lu X."/>
            <person name="Martens E.C."/>
            <person name="Marri P.R."/>
            <person name="Medigue C."/>
            <person name="Menard M.L."/>
            <person name="Miller N.M."/>
            <person name="Morales-Soto N."/>
            <person name="Norton S."/>
            <person name="Ogier J.C."/>
            <person name="Orchard S.S."/>
            <person name="Park D."/>
            <person name="Park Y."/>
            <person name="Qurollo B.A."/>
            <person name="Sugar D.R."/>
            <person name="Richards G.R."/>
            <person name="Rouy Z."/>
            <person name="Slominski B."/>
            <person name="Slominski K."/>
            <person name="Snyder H."/>
            <person name="Tjaden B.C."/>
            <person name="van der Hoeven R."/>
            <person name="Welch R.D."/>
            <person name="Wheeler C."/>
            <person name="Xiang B."/>
            <person name="Barbazuk B."/>
            <person name="Gaudriault S."/>
            <person name="Goodner B."/>
            <person name="Slater S.C."/>
            <person name="Forst S."/>
            <person name="Goldman B.S."/>
            <person name="Goodrich-Blair H."/>
        </authorList>
    </citation>
    <scope>NUCLEOTIDE SEQUENCE [LARGE SCALE GENOMIC DNA]</scope>
    <source>
        <strain evidence="6">ATCC 19061 / DSM 3370 / CCUG 14189 / LMG 1036 / NCIMB 9965 / AN6</strain>
    </source>
</reference>
<dbReference type="eggNOG" id="COG3279">
    <property type="taxonomic scope" value="Bacteria"/>
</dbReference>
<dbReference type="Gene3D" id="2.40.50.1020">
    <property type="entry name" value="LytTr DNA-binding domain"/>
    <property type="match status" value="1"/>
</dbReference>
<dbReference type="CDD" id="cd17532">
    <property type="entry name" value="REC_LytTR_AlgR-like"/>
    <property type="match status" value="1"/>
</dbReference>
<dbReference type="EMBL" id="FN667742">
    <property type="protein sequence ID" value="CBJ88586.1"/>
    <property type="molecule type" value="Genomic_DNA"/>
</dbReference>
<dbReference type="STRING" id="406817.XNC1_0512"/>
<keyword evidence="1" id="KW-0902">Two-component regulatory system</keyword>
<protein>
    <submittedName>
        <fullName evidence="5">Response regulator in two-component regulatory system</fullName>
    </submittedName>
</protein>
<proteinExistence type="predicted"/>
<gene>
    <name evidence="5" type="primary">yehT</name>
    <name evidence="5" type="ordered locus">XNC1_0512</name>
</gene>
<dbReference type="InterPro" id="IPR011006">
    <property type="entry name" value="CheY-like_superfamily"/>
</dbReference>
<evidence type="ECO:0000259" key="3">
    <source>
        <dbReference type="PROSITE" id="PS50110"/>
    </source>
</evidence>
<dbReference type="PANTHER" id="PTHR37299">
    <property type="entry name" value="TRANSCRIPTIONAL REGULATOR-RELATED"/>
    <property type="match status" value="1"/>
</dbReference>
<dbReference type="InterPro" id="IPR046947">
    <property type="entry name" value="LytR-like"/>
</dbReference>
<dbReference type="FunFam" id="3.40.50.2300:FF:000051">
    <property type="entry name" value="Two-component response regulator yehT"/>
    <property type="match status" value="1"/>
</dbReference>
<dbReference type="PROSITE" id="PS50930">
    <property type="entry name" value="HTH_LYTTR"/>
    <property type="match status" value="1"/>
</dbReference>
<evidence type="ECO:0000259" key="4">
    <source>
        <dbReference type="PROSITE" id="PS50930"/>
    </source>
</evidence>
<dbReference type="Pfam" id="PF00072">
    <property type="entry name" value="Response_reg"/>
    <property type="match status" value="1"/>
</dbReference>
<dbReference type="InterPro" id="IPR007492">
    <property type="entry name" value="LytTR_DNA-bd_dom"/>
</dbReference>
<dbReference type="InterPro" id="IPR001789">
    <property type="entry name" value="Sig_transdc_resp-reg_receiver"/>
</dbReference>
<feature type="domain" description="HTH LytTR-type" evidence="4">
    <location>
        <begin position="166"/>
        <end position="268"/>
    </location>
</feature>
<dbReference type="GO" id="GO:0000156">
    <property type="term" value="F:phosphorelay response regulator activity"/>
    <property type="evidence" value="ECO:0007669"/>
    <property type="project" value="InterPro"/>
</dbReference>
<dbReference type="AlphaFoldDB" id="D3VIN6"/>
<dbReference type="GO" id="GO:0003677">
    <property type="term" value="F:DNA binding"/>
    <property type="evidence" value="ECO:0007669"/>
    <property type="project" value="InterPro"/>
</dbReference>
<sequence>MVSKFSVNQKNLPVSFYVYHWKNRLENGVNMNVLIVDDEPLARENLRCLLEKETDIQIIGECANAVEAIGTIHRLKPDVVFLDIQMPRITGLEMVGMLDPEHRPYIVFLTAFDEYAVQAFEEHAFDYLLKPLEKERLSKTLQRLRSGYQKQNLAGLPREDEQLKYIPCTGHSRIWLMPLDDVLYVTSRLSGVYVTNTCGQEGFTELTLRTLESRTSLTRCHRQYLVNMTHLREIVFGESGQTELVVRNDERIPVSRRYLKPLKEELGLN</sequence>
<dbReference type="NCBIfam" id="NF008677">
    <property type="entry name" value="PRK11697.1"/>
    <property type="match status" value="1"/>
</dbReference>
<dbReference type="KEGG" id="xne:XNC1_0512"/>
<accession>D3VIN6</accession>
<evidence type="ECO:0000256" key="2">
    <source>
        <dbReference type="PROSITE-ProRule" id="PRU00169"/>
    </source>
</evidence>
<dbReference type="PROSITE" id="PS50110">
    <property type="entry name" value="RESPONSE_REGULATORY"/>
    <property type="match status" value="1"/>
</dbReference>
<feature type="modified residue" description="4-aspartylphosphate" evidence="2">
    <location>
        <position position="83"/>
    </location>
</feature>
<dbReference type="Pfam" id="PF04397">
    <property type="entry name" value="LytTR"/>
    <property type="match status" value="1"/>
</dbReference>
<evidence type="ECO:0000256" key="1">
    <source>
        <dbReference type="ARBA" id="ARBA00023012"/>
    </source>
</evidence>
<dbReference type="SUPFAM" id="SSF52172">
    <property type="entry name" value="CheY-like"/>
    <property type="match status" value="1"/>
</dbReference>
<evidence type="ECO:0000313" key="5">
    <source>
        <dbReference type="EMBL" id="CBJ88586.1"/>
    </source>
</evidence>
<dbReference type="FunFam" id="2.40.50.1020:FF:000001">
    <property type="entry name" value="Two-component response regulator yehT"/>
    <property type="match status" value="1"/>
</dbReference>
<organism evidence="5 6">
    <name type="scientific">Xenorhabdus nematophila (strain ATCC 19061 / DSM 3370 / CCUG 14189 / LMG 1036 / NCIMB 9965 / AN6)</name>
    <dbReference type="NCBI Taxonomy" id="406817"/>
    <lineage>
        <taxon>Bacteria</taxon>
        <taxon>Pseudomonadati</taxon>
        <taxon>Pseudomonadota</taxon>
        <taxon>Gammaproteobacteria</taxon>
        <taxon>Enterobacterales</taxon>
        <taxon>Morganellaceae</taxon>
        <taxon>Xenorhabdus</taxon>
    </lineage>
</organism>
<dbReference type="Proteomes" id="UP000008075">
    <property type="component" value="Chromosome"/>
</dbReference>
<keyword evidence="2" id="KW-0597">Phosphoprotein</keyword>
<dbReference type="HOGENOM" id="CLU_000445_14_1_6"/>
<dbReference type="SMART" id="SM00850">
    <property type="entry name" value="LytTR"/>
    <property type="match status" value="1"/>
</dbReference>